<dbReference type="AlphaFoldDB" id="Q02B95"/>
<dbReference type="GO" id="GO:0009279">
    <property type="term" value="C:cell outer membrane"/>
    <property type="evidence" value="ECO:0007669"/>
    <property type="project" value="UniProtKB-SubCell"/>
</dbReference>
<feature type="signal peptide" evidence="4">
    <location>
        <begin position="1"/>
        <end position="30"/>
    </location>
</feature>
<evidence type="ECO:0000256" key="2">
    <source>
        <dbReference type="ARBA" id="ARBA00023136"/>
    </source>
</evidence>
<keyword evidence="4" id="KW-0732">Signal</keyword>
<dbReference type="InParanoid" id="Q02B95"/>
<dbReference type="Gene3D" id="2.40.170.20">
    <property type="entry name" value="TonB-dependent receptor, beta-barrel domain"/>
    <property type="match status" value="1"/>
</dbReference>
<comment type="subcellular location">
    <subcellularLocation>
        <location evidence="1">Cell outer membrane</location>
    </subcellularLocation>
</comment>
<keyword evidence="2" id="KW-0472">Membrane</keyword>
<evidence type="ECO:0000256" key="1">
    <source>
        <dbReference type="ARBA" id="ARBA00004442"/>
    </source>
</evidence>
<feature type="domain" description="TonB-dependent transporter Oar-like beta-barrel" evidence="5">
    <location>
        <begin position="248"/>
        <end position="1100"/>
    </location>
</feature>
<feature type="chain" id="PRO_5004163374" description="TonB-dependent transporter Oar-like beta-barrel domain-containing protein" evidence="4">
    <location>
        <begin position="31"/>
        <end position="1107"/>
    </location>
</feature>
<evidence type="ECO:0000256" key="3">
    <source>
        <dbReference type="ARBA" id="ARBA00023237"/>
    </source>
</evidence>
<dbReference type="SUPFAM" id="SSF49464">
    <property type="entry name" value="Carboxypeptidase regulatory domain-like"/>
    <property type="match status" value="1"/>
</dbReference>
<dbReference type="InterPro" id="IPR008969">
    <property type="entry name" value="CarboxyPept-like_regulatory"/>
</dbReference>
<evidence type="ECO:0000259" key="5">
    <source>
        <dbReference type="Pfam" id="PF25183"/>
    </source>
</evidence>
<protein>
    <recommendedName>
        <fullName evidence="5">TonB-dependent transporter Oar-like beta-barrel domain-containing protein</fullName>
    </recommendedName>
</protein>
<proteinExistence type="predicted"/>
<dbReference type="InterPro" id="IPR057601">
    <property type="entry name" value="Oar-like_b-barrel"/>
</dbReference>
<keyword evidence="3" id="KW-0998">Cell outer membrane</keyword>
<dbReference type="HOGENOM" id="CLU_006298_0_0_0"/>
<organism evidence="6">
    <name type="scientific">Solibacter usitatus (strain Ellin6076)</name>
    <dbReference type="NCBI Taxonomy" id="234267"/>
    <lineage>
        <taxon>Bacteria</taxon>
        <taxon>Pseudomonadati</taxon>
        <taxon>Acidobacteriota</taxon>
        <taxon>Terriglobia</taxon>
        <taxon>Bryobacterales</taxon>
        <taxon>Solibacteraceae</taxon>
        <taxon>Candidatus Solibacter</taxon>
    </lineage>
</organism>
<name>Q02B95_SOLUE</name>
<accession>Q02B95</accession>
<dbReference type="Pfam" id="PF13620">
    <property type="entry name" value="CarboxypepD_reg"/>
    <property type="match status" value="1"/>
</dbReference>
<dbReference type="InterPro" id="IPR036942">
    <property type="entry name" value="Beta-barrel_TonB_sf"/>
</dbReference>
<evidence type="ECO:0000256" key="4">
    <source>
        <dbReference type="SAM" id="SignalP"/>
    </source>
</evidence>
<dbReference type="OrthoDB" id="97893at2"/>
<dbReference type="Gene3D" id="2.60.40.1120">
    <property type="entry name" value="Carboxypeptidase-like, regulatory domain"/>
    <property type="match status" value="1"/>
</dbReference>
<reference evidence="6" key="1">
    <citation type="submission" date="2006-10" db="EMBL/GenBank/DDBJ databases">
        <title>Complete sequence of Solibacter usitatus Ellin6076.</title>
        <authorList>
            <consortium name="US DOE Joint Genome Institute"/>
            <person name="Copeland A."/>
            <person name="Lucas S."/>
            <person name="Lapidus A."/>
            <person name="Barry K."/>
            <person name="Detter J.C."/>
            <person name="Glavina del Rio T."/>
            <person name="Hammon N."/>
            <person name="Israni S."/>
            <person name="Dalin E."/>
            <person name="Tice H."/>
            <person name="Pitluck S."/>
            <person name="Thompson L.S."/>
            <person name="Brettin T."/>
            <person name="Bruce D."/>
            <person name="Han C."/>
            <person name="Tapia R."/>
            <person name="Gilna P."/>
            <person name="Schmutz J."/>
            <person name="Larimer F."/>
            <person name="Land M."/>
            <person name="Hauser L."/>
            <person name="Kyrpides N."/>
            <person name="Mikhailova N."/>
            <person name="Janssen P.H."/>
            <person name="Kuske C.R."/>
            <person name="Richardson P."/>
        </authorList>
    </citation>
    <scope>NUCLEOTIDE SEQUENCE</scope>
    <source>
        <strain evidence="6">Ellin6076</strain>
    </source>
</reference>
<dbReference type="EMBL" id="CP000473">
    <property type="protein sequence ID" value="ABJ81671.1"/>
    <property type="molecule type" value="Genomic_DNA"/>
</dbReference>
<dbReference type="SUPFAM" id="SSF56935">
    <property type="entry name" value="Porins"/>
    <property type="match status" value="1"/>
</dbReference>
<dbReference type="eggNOG" id="COG1629">
    <property type="taxonomic scope" value="Bacteria"/>
</dbReference>
<sequence length="1107" mass="120069" precursor="true">MSRADRFRNAQFAIIAALAFTSTCFGQAVAVGSISGQVTDASGALIPAAQVMVTQTETRFTRETITDGQGHYTLANLPVGPYVLSVKAQGFKSYEQRGITLEVGSNIQANAAMQLGAVSDSVEVSAGASMVETKENAVAQVINQRQINDLPLNGRQATQLILISGAATQAPADSLYSTKNHPSSVTMSVAGGQANATNYLLDGGNNTQTFTNLNLPFPFPDALQEFSVETSSLPARNGSHPGALVNVVTKSGTNSLHGDLFDYLRNGDLNARNFFAPAHDSLKRNQFGGTIGDKIIRDKLFFFAGYQGTRTHTQPPQTISYVPTAAALAGDFSTLTSAGCQSTNKSKTLIDPTTGAPFPNNQIPVARFDPAALKVISYLPTAQNNCGRVVYGIPQVNDEDQVIGRVDYVRSSKQTLFGRYYLNDYTTPAFWNPQNALWTANPGNYMRSQSVTLGDTYSLSTSTVNSFHATFTRMRNDRAPSGQQLDPSILGVNSFTATPHDIRLDVSNYFSVGCGNCAPGHFNTNTWQGNDDIDMVRGRHQLAFGVDFIHSQNNLLTGNNQNGQFQFNGSYTGDSLADFLLGDMSLFDQNRPQQNALRQNMPAAYIQDTFHMSSRITLNAGVRWEPSLMPHDFFGRGASFDMTAFLANQHSMVYPNAPAGMFYYGDPGIPKSYSKSHWANFAPRAGIVFNPHGDGRDTLRVGGGILYDVNEMYYGQRLTSNPPYANDVSQTSPTAHFANPWVGYPGGNPFPGLYQPATKSIGFPAGGLYIVLPPSMPPTYMAQWNVTYQRQLPRNWMFSASYIGSKTTHIWLQQDINPAVYIPGTCSGKPCSSTTNTNARRVLSSLNPSQGQYIGQMITGDPGGNSFYQGALTSIQHRFSSNFSTLVNYTWSHCIDDQDFVGDMHNSQYQNPYNRRGERGDCNFDFRQVFNATAVFISPTSHSLLGKISGNWELAPLMRATSGAPLNVASGKDNSLTGMNPVTDRPNLLMPDAVYTSTLGSGLQWLNPAAFAANPTGTYGNLGRDALRGPSTFNFDVSLSRTFKLQERMTLQARAEAFNVINHTNLGFGTSGAGTVGASMNITSSTFGALTAAADPRILQFALKLHF</sequence>
<gene>
    <name evidence="6" type="ordered locus">Acid_0670</name>
</gene>
<dbReference type="STRING" id="234267.Acid_0670"/>
<evidence type="ECO:0000313" key="6">
    <source>
        <dbReference type="EMBL" id="ABJ81671.1"/>
    </source>
</evidence>
<dbReference type="Pfam" id="PF25183">
    <property type="entry name" value="OMP_b-brl_4"/>
    <property type="match status" value="1"/>
</dbReference>
<dbReference type="KEGG" id="sus:Acid_0670"/>